<organism evidence="3 4">
    <name type="scientific">Effrenium voratum</name>
    <dbReference type="NCBI Taxonomy" id="2562239"/>
    <lineage>
        <taxon>Eukaryota</taxon>
        <taxon>Sar</taxon>
        <taxon>Alveolata</taxon>
        <taxon>Dinophyceae</taxon>
        <taxon>Suessiales</taxon>
        <taxon>Symbiodiniaceae</taxon>
        <taxon>Effrenium</taxon>
    </lineage>
</organism>
<name>A0AA36MW21_9DINO</name>
<comment type="caution">
    <text evidence="3">The sequence shown here is derived from an EMBL/GenBank/DDBJ whole genome shotgun (WGS) entry which is preliminary data.</text>
</comment>
<reference evidence="3" key="1">
    <citation type="submission" date="2023-08" db="EMBL/GenBank/DDBJ databases">
        <authorList>
            <person name="Chen Y."/>
            <person name="Shah S."/>
            <person name="Dougan E. K."/>
            <person name="Thang M."/>
            <person name="Chan C."/>
        </authorList>
    </citation>
    <scope>NUCLEOTIDE SEQUENCE</scope>
</reference>
<feature type="transmembrane region" description="Helical" evidence="2">
    <location>
        <begin position="273"/>
        <end position="297"/>
    </location>
</feature>
<gene>
    <name evidence="3" type="ORF">EVOR1521_LOCUS12366</name>
</gene>
<feature type="non-terminal residue" evidence="3">
    <location>
        <position position="685"/>
    </location>
</feature>
<evidence type="ECO:0000256" key="2">
    <source>
        <dbReference type="SAM" id="Phobius"/>
    </source>
</evidence>
<evidence type="ECO:0000313" key="4">
    <source>
        <dbReference type="Proteomes" id="UP001178507"/>
    </source>
</evidence>
<keyword evidence="4" id="KW-1185">Reference proteome</keyword>
<keyword evidence="2" id="KW-0812">Transmembrane</keyword>
<accession>A0AA36MW21</accession>
<dbReference type="EMBL" id="CAUJNA010001292">
    <property type="protein sequence ID" value="CAJ1385862.1"/>
    <property type="molecule type" value="Genomic_DNA"/>
</dbReference>
<protein>
    <submittedName>
        <fullName evidence="3">Uncharacterized protein</fullName>
    </submittedName>
</protein>
<evidence type="ECO:0000313" key="3">
    <source>
        <dbReference type="EMBL" id="CAJ1385862.1"/>
    </source>
</evidence>
<feature type="transmembrane region" description="Helical" evidence="2">
    <location>
        <begin position="174"/>
        <end position="197"/>
    </location>
</feature>
<evidence type="ECO:0000256" key="1">
    <source>
        <dbReference type="SAM" id="MobiDB-lite"/>
    </source>
</evidence>
<proteinExistence type="predicted"/>
<feature type="region of interest" description="Disordered" evidence="1">
    <location>
        <begin position="58"/>
        <end position="77"/>
    </location>
</feature>
<keyword evidence="2" id="KW-0472">Membrane</keyword>
<dbReference type="AlphaFoldDB" id="A0AA36MW21"/>
<feature type="transmembrane region" description="Helical" evidence="2">
    <location>
        <begin position="548"/>
        <end position="568"/>
    </location>
</feature>
<feature type="transmembrane region" description="Helical" evidence="2">
    <location>
        <begin position="485"/>
        <end position="501"/>
    </location>
</feature>
<feature type="transmembrane region" description="Helical" evidence="2">
    <location>
        <begin position="376"/>
        <end position="397"/>
    </location>
</feature>
<feature type="transmembrane region" description="Helical" evidence="2">
    <location>
        <begin position="108"/>
        <end position="131"/>
    </location>
</feature>
<feature type="transmembrane region" description="Helical" evidence="2">
    <location>
        <begin position="339"/>
        <end position="364"/>
    </location>
</feature>
<feature type="transmembrane region" description="Helical" evidence="2">
    <location>
        <begin position="234"/>
        <end position="252"/>
    </location>
</feature>
<feature type="transmembrane region" description="Helical" evidence="2">
    <location>
        <begin position="309"/>
        <end position="332"/>
    </location>
</feature>
<feature type="transmembrane region" description="Helical" evidence="2">
    <location>
        <begin position="445"/>
        <end position="465"/>
    </location>
</feature>
<dbReference type="Proteomes" id="UP001178507">
    <property type="component" value="Unassembled WGS sequence"/>
</dbReference>
<sequence length="685" mass="76744">MAGEPAAEAGGCTACLTRLDRFGAFGDESHGYVRMTEVEDVPHDSSRPLLMDSMDDLDEDETSVCSDPSTPARRRRRTSVEIEIEVMKANTEVQKDPLLRPPRTMGGICLAALCMILGATVGAAVGFFGLYLEPSLLMAEQCESIKPIRHLGLDAVHIYTLIISFYCHTVRTSVVLEVLAPSCLAVAGAAGALRFAYGHAYFKRWSDEESMIELKKLYSLRTAGTTFVLRCWRLRLNSLFCFQVIVMMWLRYTVDLGMDIQAMGIFLQHKQPWFFILNLLGVFLGLLWTAYEFYMVITAPNSKITSTEIFFSGLTLPLLGQHVTFLALLSLWRGELHPFLFVSTLAEAILESSFSSFIQTYAVVFTELTWIQRSQLYISVFMSFVSIGYAFSTIDMFQGGRMLVKIPGFCKSFNGRFCVVFVFRVAEITSRATSLALFQAVTRPYGMFVLIAADGLVMSCVTMFFQCRVGKFAPGDRIAFVRQNFFYVIPSVLCCRMAPMLEKDSVITMPPIVYYSIRFLELAGMVAVAGKWLDWDLQAMRSHFEDDGFIVAGFAVSTVLMLVLVVLIRTTLSVRCLMDSPAEVWSENEFNNVQHALKNRILEAHIPDPKAMRIVSKVLEHHPKFTSSECFGPAREAGLPSCNWDSTFLRARVIYNIKKAMLALEGYDFSKAKKPLGEPASMGPC</sequence>
<keyword evidence="2" id="KW-1133">Transmembrane helix</keyword>